<feature type="transmembrane region" description="Helical" evidence="1">
    <location>
        <begin position="142"/>
        <end position="165"/>
    </location>
</feature>
<comment type="caution">
    <text evidence="2">The sequence shown here is derived from an EMBL/GenBank/DDBJ whole genome shotgun (WGS) entry which is preliminary data.</text>
</comment>
<evidence type="ECO:0000256" key="1">
    <source>
        <dbReference type="SAM" id="Phobius"/>
    </source>
</evidence>
<feature type="non-terminal residue" evidence="2">
    <location>
        <position position="1"/>
    </location>
</feature>
<keyword evidence="1" id="KW-0472">Membrane</keyword>
<dbReference type="Proteomes" id="UP000717515">
    <property type="component" value="Unassembled WGS sequence"/>
</dbReference>
<feature type="transmembrane region" description="Helical" evidence="1">
    <location>
        <begin position="106"/>
        <end position="130"/>
    </location>
</feature>
<sequence>HHTLPPAIPTPKHAIIKRVAFNLNLNHNQHHRKKLRMSTRLQGMAQDVSTTVTDKTASMVTALRNTSLAQNYMLPVLRRARQAYDRSHWTFKVFVASALAMSCVPVLCFLAFMAVVTVGCLIVAATAFTIVEGGFSLFGSVFLMPALGVTFLLAGGVALMFAVVWSCYRMSLAIVGFVWGPGQKRRVEDKTEQWTQAIPGTE</sequence>
<evidence type="ECO:0000313" key="2">
    <source>
        <dbReference type="EMBL" id="KAG9322309.1"/>
    </source>
</evidence>
<name>A0A9P8A1N0_MORAP</name>
<keyword evidence="1" id="KW-0812">Transmembrane</keyword>
<organism evidence="2 3">
    <name type="scientific">Mortierella alpina</name>
    <name type="common">Oleaginous fungus</name>
    <name type="synonym">Mortierella renispora</name>
    <dbReference type="NCBI Taxonomy" id="64518"/>
    <lineage>
        <taxon>Eukaryota</taxon>
        <taxon>Fungi</taxon>
        <taxon>Fungi incertae sedis</taxon>
        <taxon>Mucoromycota</taxon>
        <taxon>Mortierellomycotina</taxon>
        <taxon>Mortierellomycetes</taxon>
        <taxon>Mortierellales</taxon>
        <taxon>Mortierellaceae</taxon>
        <taxon>Mortierella</taxon>
    </lineage>
</organism>
<dbReference type="Pfam" id="PF16015">
    <property type="entry name" value="Promethin"/>
    <property type="match status" value="1"/>
</dbReference>
<proteinExistence type="predicted"/>
<accession>A0A9P8A1N0</accession>
<dbReference type="EMBL" id="JAIFTL010000154">
    <property type="protein sequence ID" value="KAG9322309.1"/>
    <property type="molecule type" value="Genomic_DNA"/>
</dbReference>
<protein>
    <submittedName>
        <fullName evidence="2">Uncharacterized protein</fullName>
    </submittedName>
</protein>
<keyword evidence="1" id="KW-1133">Transmembrane helix</keyword>
<dbReference type="AlphaFoldDB" id="A0A9P8A1N0"/>
<evidence type="ECO:0000313" key="3">
    <source>
        <dbReference type="Proteomes" id="UP000717515"/>
    </source>
</evidence>
<gene>
    <name evidence="2" type="ORF">KVV02_001601</name>
</gene>
<reference evidence="2" key="1">
    <citation type="submission" date="2021-07" db="EMBL/GenBank/DDBJ databases">
        <title>Draft genome of Mortierella alpina, strain LL118, isolated from an aspen leaf litter sample.</title>
        <authorList>
            <person name="Yang S."/>
            <person name="Vinatzer B.A."/>
        </authorList>
    </citation>
    <scope>NUCLEOTIDE SEQUENCE</scope>
    <source>
        <strain evidence="2">LL118</strain>
    </source>
</reference>